<evidence type="ECO:0000256" key="4">
    <source>
        <dbReference type="ARBA" id="ARBA00004906"/>
    </source>
</evidence>
<dbReference type="GO" id="GO:0006914">
    <property type="term" value="P:autophagy"/>
    <property type="evidence" value="ECO:0007669"/>
    <property type="project" value="UniProtKB-UniRule"/>
</dbReference>
<comment type="subcellular location">
    <subcellularLocation>
        <location evidence="3">Cytoplasm</location>
        <location evidence="3">Cytosol</location>
    </subcellularLocation>
    <subcellularLocation>
        <location evidence="2 19">Mitochondrion</location>
    </subcellularLocation>
</comment>
<dbReference type="GO" id="GO:0061630">
    <property type="term" value="F:ubiquitin protein ligase activity"/>
    <property type="evidence" value="ECO:0007669"/>
    <property type="project" value="UniProtKB-EC"/>
</dbReference>
<feature type="signal peptide" evidence="21">
    <location>
        <begin position="1"/>
        <end position="17"/>
    </location>
</feature>
<feature type="domain" description="RING-type" evidence="23">
    <location>
        <begin position="261"/>
        <end position="481"/>
    </location>
</feature>
<dbReference type="InterPro" id="IPR044066">
    <property type="entry name" value="TRIAD_supradom"/>
</dbReference>
<reference evidence="24" key="1">
    <citation type="journal article" date="2014" name="PLoS ONE">
        <title>Transcriptome-Based Identification of ABC Transporters in the Western Tarnished Plant Bug Lygus hesperus.</title>
        <authorList>
            <person name="Hull J.J."/>
            <person name="Chaney K."/>
            <person name="Geib S.M."/>
            <person name="Fabrick J.A."/>
            <person name="Brent C.S."/>
            <person name="Walsh D."/>
            <person name="Lavine L.C."/>
        </authorList>
    </citation>
    <scope>NUCLEOTIDE SEQUENCE</scope>
</reference>
<evidence type="ECO:0000256" key="5">
    <source>
        <dbReference type="ARBA" id="ARBA00012251"/>
    </source>
</evidence>
<dbReference type="AlphaFoldDB" id="A0A0A9XSY6"/>
<evidence type="ECO:0000256" key="6">
    <source>
        <dbReference type="ARBA" id="ARBA00022490"/>
    </source>
</evidence>
<dbReference type="InterPro" id="IPR003977">
    <property type="entry name" value="Parkin"/>
</dbReference>
<evidence type="ECO:0000313" key="26">
    <source>
        <dbReference type="EMBL" id="JAG53455.1"/>
    </source>
</evidence>
<evidence type="ECO:0000256" key="13">
    <source>
        <dbReference type="ARBA" id="ARBA00022833"/>
    </source>
</evidence>
<evidence type="ECO:0000313" key="24">
    <source>
        <dbReference type="EMBL" id="JAG21938.1"/>
    </source>
</evidence>
<evidence type="ECO:0000259" key="22">
    <source>
        <dbReference type="PROSITE" id="PS50053"/>
    </source>
</evidence>
<reference evidence="26" key="3">
    <citation type="submission" date="2014-09" db="EMBL/GenBank/DDBJ databases">
        <authorList>
            <person name="Magalhaes I.L.F."/>
            <person name="Oliveira U."/>
            <person name="Santos F.R."/>
            <person name="Vidigal T.H.D.A."/>
            <person name="Brescovit A.D."/>
            <person name="Santos A.J."/>
        </authorList>
    </citation>
    <scope>NUCLEOTIDE SEQUENCE</scope>
</reference>
<dbReference type="CDD" id="cd20340">
    <property type="entry name" value="BRcat_RBR_parkin"/>
    <property type="match status" value="1"/>
</dbReference>
<proteinExistence type="inferred from homology"/>
<dbReference type="InterPro" id="IPR002867">
    <property type="entry name" value="IBR_dom"/>
</dbReference>
<dbReference type="EMBL" id="GBHO01021666">
    <property type="protein sequence ID" value="JAG21938.1"/>
    <property type="molecule type" value="Transcribed_RNA"/>
</dbReference>
<dbReference type="SUPFAM" id="SSF57850">
    <property type="entry name" value="RING/U-box"/>
    <property type="match status" value="3"/>
</dbReference>
<dbReference type="PRINTS" id="PR01475">
    <property type="entry name" value="PARKIN"/>
</dbReference>
<keyword evidence="10" id="KW-0677">Repeat</keyword>
<dbReference type="InterPro" id="IPR047534">
    <property type="entry name" value="BRcat_RBR_parkin"/>
</dbReference>
<keyword evidence="16 19" id="KW-0496">Mitochondrion</keyword>
<dbReference type="InterPro" id="IPR001841">
    <property type="entry name" value="Znf_RING"/>
</dbReference>
<dbReference type="UniPathway" id="UPA00143"/>
<dbReference type="GO" id="GO:0005829">
    <property type="term" value="C:cytosol"/>
    <property type="evidence" value="ECO:0007669"/>
    <property type="project" value="UniProtKB-SubCell"/>
</dbReference>
<keyword evidence="11" id="KW-0863">Zinc-finger</keyword>
<dbReference type="Gene3D" id="3.30.40.10">
    <property type="entry name" value="Zinc/RING finger domain, C3HC4 (zinc finger)"/>
    <property type="match status" value="1"/>
</dbReference>
<dbReference type="Pfam" id="PF00240">
    <property type="entry name" value="ubiquitin"/>
    <property type="match status" value="1"/>
</dbReference>
<evidence type="ECO:0000256" key="2">
    <source>
        <dbReference type="ARBA" id="ARBA00004173"/>
    </source>
</evidence>
<dbReference type="SUPFAM" id="SSF54236">
    <property type="entry name" value="Ubiquitin-like"/>
    <property type="match status" value="1"/>
</dbReference>
<dbReference type="InterPro" id="IPR013083">
    <property type="entry name" value="Znf_RING/FYVE/PHD"/>
</dbReference>
<comment type="function">
    <text evidence="19">Functions within a multiprotein E3 ubiquitin ligase complex, catalyzing the covalent attachment of ubiquitin moieties onto substrate proteins.</text>
</comment>
<dbReference type="InterPro" id="IPR054694">
    <property type="entry name" value="Parkin-like_IBR"/>
</dbReference>
<evidence type="ECO:0000256" key="3">
    <source>
        <dbReference type="ARBA" id="ARBA00004514"/>
    </source>
</evidence>
<dbReference type="Gene3D" id="1.20.120.1750">
    <property type="match status" value="1"/>
</dbReference>
<dbReference type="InterPro" id="IPR041170">
    <property type="entry name" value="Znf-RING_14"/>
</dbReference>
<dbReference type="FunFam" id="1.20.120.1750:FF:000009">
    <property type="entry name" value="E3 ubiquitin-protein ligase parkin"/>
    <property type="match status" value="1"/>
</dbReference>
<evidence type="ECO:0000256" key="14">
    <source>
        <dbReference type="ARBA" id="ARBA00022843"/>
    </source>
</evidence>
<comment type="subunit">
    <text evidence="19">Forms an E3 ubiquitin ligase complex.</text>
</comment>
<evidence type="ECO:0000256" key="10">
    <source>
        <dbReference type="ARBA" id="ARBA00022737"/>
    </source>
</evidence>
<dbReference type="GO" id="GO:0009893">
    <property type="term" value="P:positive regulation of metabolic process"/>
    <property type="evidence" value="ECO:0007669"/>
    <property type="project" value="UniProtKB-ARBA"/>
</dbReference>
<protein>
    <recommendedName>
        <fullName evidence="18 19">E3 ubiquitin-protein ligase parkin</fullName>
        <ecNumber evidence="5 19">2.3.2.31</ecNumber>
    </recommendedName>
</protein>
<feature type="domain" description="Ubiquitin-like" evidence="22">
    <location>
        <begin position="29"/>
        <end position="98"/>
    </location>
</feature>
<dbReference type="SMART" id="SM00213">
    <property type="entry name" value="UBQ"/>
    <property type="match status" value="1"/>
</dbReference>
<evidence type="ECO:0000256" key="12">
    <source>
        <dbReference type="ARBA" id="ARBA00022786"/>
    </source>
</evidence>
<evidence type="ECO:0000256" key="11">
    <source>
        <dbReference type="ARBA" id="ARBA00022771"/>
    </source>
</evidence>
<dbReference type="InterPro" id="IPR041565">
    <property type="entry name" value="Parkin_Znf-RING"/>
</dbReference>
<comment type="catalytic activity">
    <reaction evidence="1 19">
        <text>[E2 ubiquitin-conjugating enzyme]-S-ubiquitinyl-L-cysteine + [acceptor protein]-L-lysine = [E2 ubiquitin-conjugating enzyme]-L-cysteine + [acceptor protein]-N(6)-ubiquitinyl-L-lysine.</text>
        <dbReference type="EC" id="2.3.2.31"/>
    </reaction>
</comment>
<keyword evidence="9 19" id="KW-0479">Metal-binding</keyword>
<dbReference type="GO" id="GO:0008270">
    <property type="term" value="F:zinc ion binding"/>
    <property type="evidence" value="ECO:0007669"/>
    <property type="project" value="UniProtKB-KW"/>
</dbReference>
<accession>A0A0A9XSY6</accession>
<dbReference type="InterPro" id="IPR031127">
    <property type="entry name" value="E3_UB_ligase_RBR"/>
</dbReference>
<keyword evidence="7" id="KW-0597">Phosphoprotein</keyword>
<evidence type="ECO:0000256" key="1">
    <source>
        <dbReference type="ARBA" id="ARBA00001798"/>
    </source>
</evidence>
<comment type="pathway">
    <text evidence="4 19">Protein modification; protein ubiquitination.</text>
</comment>
<feature type="active site" evidence="20">
    <location>
        <position position="450"/>
    </location>
</feature>
<dbReference type="PROSITE" id="PS50053">
    <property type="entry name" value="UBIQUITIN_2"/>
    <property type="match status" value="1"/>
</dbReference>
<gene>
    <name evidence="24" type="primary">Park2_1</name>
    <name evidence="25" type="synonym">Park2_0</name>
    <name evidence="25" type="ORF">CM83_60729</name>
    <name evidence="24" type="ORF">CM83_60731</name>
</gene>
<dbReference type="PROSITE" id="PS51873">
    <property type="entry name" value="TRIAD"/>
    <property type="match status" value="1"/>
</dbReference>
<evidence type="ECO:0000256" key="20">
    <source>
        <dbReference type="PIRSR" id="PIRSR037880-1"/>
    </source>
</evidence>
<dbReference type="CDD" id="cd21382">
    <property type="entry name" value="RING0_parkin"/>
    <property type="match status" value="1"/>
</dbReference>
<dbReference type="Pfam" id="PF22605">
    <property type="entry name" value="IBR_2"/>
    <property type="match status" value="1"/>
</dbReference>
<evidence type="ECO:0000313" key="25">
    <source>
        <dbReference type="EMBL" id="JAG21939.1"/>
    </source>
</evidence>
<evidence type="ECO:0000256" key="15">
    <source>
        <dbReference type="ARBA" id="ARBA00023006"/>
    </source>
</evidence>
<evidence type="ECO:0000256" key="17">
    <source>
        <dbReference type="ARBA" id="ARBA00029442"/>
    </source>
</evidence>
<evidence type="ECO:0000256" key="18">
    <source>
        <dbReference type="ARBA" id="ARBA00029536"/>
    </source>
</evidence>
<evidence type="ECO:0000256" key="9">
    <source>
        <dbReference type="ARBA" id="ARBA00022723"/>
    </source>
</evidence>
<dbReference type="InterPro" id="IPR029071">
    <property type="entry name" value="Ubiquitin-like_domsf"/>
</dbReference>
<dbReference type="EC" id="2.3.2.31" evidence="5 19"/>
<dbReference type="EMBL" id="GBHO01021665">
    <property type="protein sequence ID" value="JAG21939.1"/>
    <property type="molecule type" value="Transcribed_RNA"/>
</dbReference>
<evidence type="ECO:0000256" key="21">
    <source>
        <dbReference type="SAM" id="SignalP"/>
    </source>
</evidence>
<sequence>MFLFDFFWSLWESLVHIMTFSRNPQNNKLSIHVKSNTGNSVDVDLDPQWDIGTLKEAIAPKIGLPADDMEIILAGKSLDDSTTIADCDLGEQSVLHAVKSHGQRQRRSRPLNQIMSDLVEENDALPATVSEIDENHDTVQPSPADSDGKPQKPQQAHFYVYCATCMTNNLGNPTLPLKPKEGKLRVRCSSCKSGAIQLDSDPASWSDVLERTRITGDCQEQGCSDGPVAWAEFYFKCAEHVPKSENESEAVPLYLIRANSRSTPCLACMDIMDTVIVFSCAHTICLDCFNDYITSKIRERKFVLDDDVGYSLLCPVGCEGSLITEIHHFRLLAPHLYNMYQQFATEDFVLKSGGVLCPHPNCGMGIYPDDDCDAVRCTCGYVFCKKCLQGNHIGDCDNAVDILTGLSPTYTIDPSRAAQSKWDEASHRSIRAGTKPCPKCRTATERAGGCMHMVCTRCNFEWCWVCQISWTRSCMGSHWFG</sequence>
<dbReference type="GO" id="GO:0005739">
    <property type="term" value="C:mitochondrion"/>
    <property type="evidence" value="ECO:0007669"/>
    <property type="project" value="UniProtKB-SubCell"/>
</dbReference>
<name>A0A0A9XSY6_LYGHE</name>
<dbReference type="SMART" id="SM00647">
    <property type="entry name" value="IBR"/>
    <property type="match status" value="2"/>
</dbReference>
<dbReference type="GO" id="GO:0016567">
    <property type="term" value="P:protein ubiquitination"/>
    <property type="evidence" value="ECO:0007669"/>
    <property type="project" value="UniProtKB-UniRule"/>
</dbReference>
<keyword evidence="8" id="KW-0808">Transferase</keyword>
<dbReference type="PIRSF" id="PIRSF037880">
    <property type="entry name" value="Parkin"/>
    <property type="match status" value="1"/>
</dbReference>
<feature type="chain" id="PRO_5015033892" description="E3 ubiquitin-protein ligase parkin" evidence="21">
    <location>
        <begin position="18"/>
        <end position="481"/>
    </location>
</feature>
<keyword evidence="12 19" id="KW-0833">Ubl conjugation pathway</keyword>
<comment type="similarity">
    <text evidence="17 19">Belongs to the RBR family. Parkin subfamily.</text>
</comment>
<evidence type="ECO:0000256" key="16">
    <source>
        <dbReference type="ARBA" id="ARBA00023128"/>
    </source>
</evidence>
<dbReference type="Pfam" id="PF17976">
    <property type="entry name" value="zf-RING_12"/>
    <property type="match status" value="1"/>
</dbReference>
<dbReference type="InterPro" id="IPR047536">
    <property type="entry name" value="Rcat_RBR_parkin"/>
</dbReference>
<keyword evidence="6" id="KW-0963">Cytoplasm</keyword>
<dbReference type="Pfam" id="PF17978">
    <property type="entry name" value="zf-RING_14"/>
    <property type="match status" value="1"/>
</dbReference>
<dbReference type="Gene3D" id="2.20.25.20">
    <property type="match status" value="1"/>
</dbReference>
<organism evidence="24">
    <name type="scientific">Lygus hesperus</name>
    <name type="common">Western plant bug</name>
    <dbReference type="NCBI Taxonomy" id="30085"/>
    <lineage>
        <taxon>Eukaryota</taxon>
        <taxon>Metazoa</taxon>
        <taxon>Ecdysozoa</taxon>
        <taxon>Arthropoda</taxon>
        <taxon>Hexapoda</taxon>
        <taxon>Insecta</taxon>
        <taxon>Pterygota</taxon>
        <taxon>Neoptera</taxon>
        <taxon>Paraneoptera</taxon>
        <taxon>Hemiptera</taxon>
        <taxon>Heteroptera</taxon>
        <taxon>Panheteroptera</taxon>
        <taxon>Cimicomorpha</taxon>
        <taxon>Miridae</taxon>
        <taxon>Mirini</taxon>
        <taxon>Lygus</taxon>
    </lineage>
</organism>
<evidence type="ECO:0000256" key="8">
    <source>
        <dbReference type="ARBA" id="ARBA00022679"/>
    </source>
</evidence>
<dbReference type="InterPro" id="IPR000626">
    <property type="entry name" value="Ubiquitin-like_dom"/>
</dbReference>
<dbReference type="Gene3D" id="3.10.20.90">
    <property type="entry name" value="Phosphatidylinositol 3-kinase Catalytic Subunit, Chain A, domain 1"/>
    <property type="match status" value="1"/>
</dbReference>
<evidence type="ECO:0000256" key="7">
    <source>
        <dbReference type="ARBA" id="ARBA00022553"/>
    </source>
</evidence>
<keyword evidence="13 19" id="KW-0862">Zinc</keyword>
<dbReference type="EMBL" id="GBRD01012369">
    <property type="protein sequence ID" value="JAG53455.1"/>
    <property type="molecule type" value="Transcribed_RNA"/>
</dbReference>
<dbReference type="SMART" id="SM00184">
    <property type="entry name" value="RING"/>
    <property type="match status" value="2"/>
</dbReference>
<keyword evidence="21" id="KW-0732">Signal</keyword>
<reference evidence="24" key="2">
    <citation type="submission" date="2014-07" db="EMBL/GenBank/DDBJ databases">
        <authorList>
            <person name="Hull J."/>
        </authorList>
    </citation>
    <scope>NUCLEOTIDE SEQUENCE</scope>
</reference>
<keyword evidence="15 19" id="KW-0072">Autophagy</keyword>
<evidence type="ECO:0000256" key="19">
    <source>
        <dbReference type="PIRNR" id="PIRNR037880"/>
    </source>
</evidence>
<dbReference type="PANTHER" id="PTHR11685">
    <property type="entry name" value="RBR FAMILY RING FINGER AND IBR DOMAIN-CONTAINING"/>
    <property type="match status" value="1"/>
</dbReference>
<evidence type="ECO:0000259" key="23">
    <source>
        <dbReference type="PROSITE" id="PS51873"/>
    </source>
</evidence>
<dbReference type="CDD" id="cd20357">
    <property type="entry name" value="Rcat_RBR_parkin"/>
    <property type="match status" value="1"/>
</dbReference>
<keyword evidence="14 19" id="KW-0832">Ubl conjugation</keyword>
<dbReference type="GO" id="GO:0000151">
    <property type="term" value="C:ubiquitin ligase complex"/>
    <property type="evidence" value="ECO:0007669"/>
    <property type="project" value="UniProtKB-UniRule"/>
</dbReference>